<dbReference type="SUPFAM" id="SSF57850">
    <property type="entry name" value="RING/U-box"/>
    <property type="match status" value="1"/>
</dbReference>
<dbReference type="GO" id="GO:0005789">
    <property type="term" value="C:endoplasmic reticulum membrane"/>
    <property type="evidence" value="ECO:0007669"/>
    <property type="project" value="UniProtKB-SubCell"/>
</dbReference>
<dbReference type="GO" id="GO:0036503">
    <property type="term" value="P:ERAD pathway"/>
    <property type="evidence" value="ECO:0007669"/>
    <property type="project" value="TreeGrafter"/>
</dbReference>
<evidence type="ECO:0000256" key="1">
    <source>
        <dbReference type="ARBA" id="ARBA00000900"/>
    </source>
</evidence>
<evidence type="ECO:0000256" key="11">
    <source>
        <dbReference type="ARBA" id="ARBA00022824"/>
    </source>
</evidence>
<dbReference type="InterPro" id="IPR050731">
    <property type="entry name" value="HRD1_E3_ubiq-ligases"/>
</dbReference>
<evidence type="ECO:0000256" key="7">
    <source>
        <dbReference type="ARBA" id="ARBA00022692"/>
    </source>
</evidence>
<feature type="compositionally biased region" description="Acidic residues" evidence="16">
    <location>
        <begin position="799"/>
        <end position="810"/>
    </location>
</feature>
<dbReference type="PANTHER" id="PTHR22763:SF184">
    <property type="entry name" value="E3 UBIQUITIN-PROTEIN LIGASE SYNOVIOLIN"/>
    <property type="match status" value="1"/>
</dbReference>
<dbReference type="Pfam" id="PF12678">
    <property type="entry name" value="zf-rbx1"/>
    <property type="match status" value="1"/>
</dbReference>
<keyword evidence="14 17" id="KW-0472">Membrane</keyword>
<feature type="transmembrane region" description="Helical" evidence="17">
    <location>
        <begin position="130"/>
        <end position="146"/>
    </location>
</feature>
<feature type="domain" description="RING-type" evidence="18">
    <location>
        <begin position="328"/>
        <end position="387"/>
    </location>
</feature>
<keyword evidence="13 17" id="KW-1133">Transmembrane helix</keyword>
<comment type="catalytic activity">
    <reaction evidence="1">
        <text>S-ubiquitinyl-[E2 ubiquitin-conjugating enzyme]-L-cysteine + [acceptor protein]-L-lysine = [E2 ubiquitin-conjugating enzyme]-L-cysteine + N(6)-ubiquitinyl-[acceptor protein]-L-lysine.</text>
        <dbReference type="EC" id="2.3.2.27"/>
    </reaction>
</comment>
<comment type="pathway">
    <text evidence="3">Protein modification; protein ubiquitination.</text>
</comment>
<evidence type="ECO:0000313" key="19">
    <source>
        <dbReference type="EMBL" id="OBR86444.1"/>
    </source>
</evidence>
<evidence type="ECO:0000256" key="14">
    <source>
        <dbReference type="ARBA" id="ARBA00023136"/>
    </source>
</evidence>
<feature type="compositionally biased region" description="Polar residues" evidence="16">
    <location>
        <begin position="581"/>
        <end position="606"/>
    </location>
</feature>
<proteinExistence type="inferred from homology"/>
<feature type="transmembrane region" description="Helical" evidence="17">
    <location>
        <begin position="7"/>
        <end position="26"/>
    </location>
</feature>
<dbReference type="Gene3D" id="3.30.40.10">
    <property type="entry name" value="Zinc/RING finger domain, C3HC4 (zinc finger)"/>
    <property type="match status" value="1"/>
</dbReference>
<feature type="region of interest" description="Disordered" evidence="16">
    <location>
        <begin position="656"/>
        <end position="687"/>
    </location>
</feature>
<evidence type="ECO:0000256" key="9">
    <source>
        <dbReference type="ARBA" id="ARBA00022771"/>
    </source>
</evidence>
<feature type="transmembrane region" description="Helical" evidence="17">
    <location>
        <begin position="61"/>
        <end position="88"/>
    </location>
</feature>
<feature type="compositionally biased region" description="Low complexity" evidence="16">
    <location>
        <begin position="498"/>
        <end position="507"/>
    </location>
</feature>
<keyword evidence="9 15" id="KW-0863">Zinc-finger</keyword>
<feature type="compositionally biased region" description="Low complexity" evidence="16">
    <location>
        <begin position="427"/>
        <end position="436"/>
    </location>
</feature>
<comment type="similarity">
    <text evidence="4">Belongs to the HRD1 family.</text>
</comment>
<dbReference type="PROSITE" id="PS50089">
    <property type="entry name" value="ZF_RING_2"/>
    <property type="match status" value="1"/>
</dbReference>
<feature type="compositionally biased region" description="Pro residues" evidence="16">
    <location>
        <begin position="413"/>
        <end position="426"/>
    </location>
</feature>
<feature type="compositionally biased region" description="Low complexity" evidence="16">
    <location>
        <begin position="521"/>
        <end position="530"/>
    </location>
</feature>
<evidence type="ECO:0000256" key="5">
    <source>
        <dbReference type="ARBA" id="ARBA00012483"/>
    </source>
</evidence>
<keyword evidence="10" id="KW-0833">Ubl conjugation pathway</keyword>
<comment type="subcellular location">
    <subcellularLocation>
        <location evidence="2">Endoplasmic reticulum membrane</location>
        <topology evidence="2">Multi-pass membrane protein</topology>
    </subcellularLocation>
</comment>
<keyword evidence="6" id="KW-0808">Transferase</keyword>
<organism evidence="19">
    <name type="scientific">Kwoniella dejecticola CBS 10117</name>
    <dbReference type="NCBI Taxonomy" id="1296121"/>
    <lineage>
        <taxon>Eukaryota</taxon>
        <taxon>Fungi</taxon>
        <taxon>Dikarya</taxon>
        <taxon>Basidiomycota</taxon>
        <taxon>Agaricomycotina</taxon>
        <taxon>Tremellomycetes</taxon>
        <taxon>Tremellales</taxon>
        <taxon>Cryptococcaceae</taxon>
        <taxon>Kwoniella</taxon>
    </lineage>
</organism>
<dbReference type="OrthoDB" id="7759664at2759"/>
<dbReference type="EC" id="2.3.2.27" evidence="5"/>
<evidence type="ECO:0000256" key="12">
    <source>
        <dbReference type="ARBA" id="ARBA00022833"/>
    </source>
</evidence>
<dbReference type="CDD" id="cd16479">
    <property type="entry name" value="RING-H2_synoviolin"/>
    <property type="match status" value="1"/>
</dbReference>
<keyword evidence="8" id="KW-0479">Metal-binding</keyword>
<evidence type="ECO:0000256" key="8">
    <source>
        <dbReference type="ARBA" id="ARBA00022723"/>
    </source>
</evidence>
<evidence type="ECO:0000256" key="10">
    <source>
        <dbReference type="ARBA" id="ARBA00022786"/>
    </source>
</evidence>
<dbReference type="Pfam" id="PF25563">
    <property type="entry name" value="TPR_SYVN1_N"/>
    <property type="match status" value="1"/>
</dbReference>
<dbReference type="EMBL" id="KI894029">
    <property type="protein sequence ID" value="OBR86444.1"/>
    <property type="molecule type" value="Genomic_DNA"/>
</dbReference>
<dbReference type="GO" id="GO:0008270">
    <property type="term" value="F:zinc ion binding"/>
    <property type="evidence" value="ECO:0007669"/>
    <property type="project" value="UniProtKB-KW"/>
</dbReference>
<feature type="region of interest" description="Disordered" evidence="16">
    <location>
        <begin position="397"/>
        <end position="436"/>
    </location>
</feature>
<feature type="compositionally biased region" description="Low complexity" evidence="16">
    <location>
        <begin position="462"/>
        <end position="482"/>
    </location>
</feature>
<dbReference type="UniPathway" id="UPA00143"/>
<dbReference type="InterPro" id="IPR001841">
    <property type="entry name" value="Znf_RING"/>
</dbReference>
<dbReference type="GO" id="GO:0043161">
    <property type="term" value="P:proteasome-mediated ubiquitin-dependent protein catabolic process"/>
    <property type="evidence" value="ECO:0007669"/>
    <property type="project" value="TreeGrafter"/>
</dbReference>
<feature type="transmembrane region" description="Helical" evidence="17">
    <location>
        <begin position="259"/>
        <end position="280"/>
    </location>
</feature>
<feature type="compositionally biased region" description="Basic and acidic residues" evidence="16">
    <location>
        <begin position="670"/>
        <end position="680"/>
    </location>
</feature>
<accession>A0A1A6A8Q9</accession>
<keyword evidence="12" id="KW-0862">Zinc</keyword>
<dbReference type="InterPro" id="IPR013083">
    <property type="entry name" value="Znf_RING/FYVE/PHD"/>
</dbReference>
<dbReference type="InterPro" id="IPR058051">
    <property type="entry name" value="Znf_RING_synoviolin"/>
</dbReference>
<dbReference type="GO" id="GO:0061630">
    <property type="term" value="F:ubiquitin protein ligase activity"/>
    <property type="evidence" value="ECO:0007669"/>
    <property type="project" value="UniProtKB-EC"/>
</dbReference>
<feature type="transmembrane region" description="Helical" evidence="17">
    <location>
        <begin position="166"/>
        <end position="187"/>
    </location>
</feature>
<feature type="compositionally biased region" description="Low complexity" evidence="16">
    <location>
        <begin position="398"/>
        <end position="412"/>
    </location>
</feature>
<evidence type="ECO:0000256" key="16">
    <source>
        <dbReference type="SAM" id="MobiDB-lite"/>
    </source>
</evidence>
<evidence type="ECO:0000259" key="18">
    <source>
        <dbReference type="PROSITE" id="PS50089"/>
    </source>
</evidence>
<gene>
    <name evidence="19" type="ORF">I303_02451</name>
</gene>
<feature type="region of interest" description="Disordered" evidence="16">
    <location>
        <begin position="759"/>
        <end position="810"/>
    </location>
</feature>
<keyword evidence="11" id="KW-0256">Endoplasmic reticulum</keyword>
<dbReference type="VEuPathDB" id="FungiDB:I303_02451"/>
<dbReference type="SMART" id="SM00184">
    <property type="entry name" value="RING"/>
    <property type="match status" value="1"/>
</dbReference>
<feature type="region of interest" description="Disordered" evidence="16">
    <location>
        <begin position="457"/>
        <end position="642"/>
    </location>
</feature>
<evidence type="ECO:0000256" key="4">
    <source>
        <dbReference type="ARBA" id="ARBA00010089"/>
    </source>
</evidence>
<reference evidence="19" key="1">
    <citation type="submission" date="2013-07" db="EMBL/GenBank/DDBJ databases">
        <title>The Genome Sequence of Cryptococcus dejecticola CBS10117.</title>
        <authorList>
            <consortium name="The Broad Institute Genome Sequencing Platform"/>
            <person name="Cuomo C."/>
            <person name="Litvintseva A."/>
            <person name="Chen Y."/>
            <person name="Heitman J."/>
            <person name="Sun S."/>
            <person name="Springer D."/>
            <person name="Dromer F."/>
            <person name="Young S.K."/>
            <person name="Zeng Q."/>
            <person name="Gargeya S."/>
            <person name="Fitzgerald M."/>
            <person name="Abouelleil A."/>
            <person name="Alvarado L."/>
            <person name="Berlin A.M."/>
            <person name="Chapman S.B."/>
            <person name="Dewar J."/>
            <person name="Goldberg J."/>
            <person name="Griggs A."/>
            <person name="Gujja S."/>
            <person name="Hansen M."/>
            <person name="Howarth C."/>
            <person name="Imamovic A."/>
            <person name="Larimer J."/>
            <person name="McCowan C."/>
            <person name="Murphy C."/>
            <person name="Pearson M."/>
            <person name="Priest M."/>
            <person name="Roberts A."/>
            <person name="Saif S."/>
            <person name="Shea T."/>
            <person name="Sykes S."/>
            <person name="Wortman J."/>
            <person name="Nusbaum C."/>
            <person name="Birren B."/>
        </authorList>
    </citation>
    <scope>NUCLEOTIDE SEQUENCE [LARGE SCALE GENOMIC DNA]</scope>
    <source>
        <strain evidence="19">CBS 10117</strain>
    </source>
</reference>
<dbReference type="STRING" id="1296121.A0A1A6A8Q9"/>
<evidence type="ECO:0000256" key="2">
    <source>
        <dbReference type="ARBA" id="ARBA00004477"/>
    </source>
</evidence>
<feature type="compositionally biased region" description="Polar residues" evidence="16">
    <location>
        <begin position="537"/>
        <end position="569"/>
    </location>
</feature>
<dbReference type="PANTHER" id="PTHR22763">
    <property type="entry name" value="RING ZINC FINGER PROTEIN"/>
    <property type="match status" value="1"/>
</dbReference>
<evidence type="ECO:0000256" key="15">
    <source>
        <dbReference type="PROSITE-ProRule" id="PRU00175"/>
    </source>
</evidence>
<evidence type="ECO:0000256" key="6">
    <source>
        <dbReference type="ARBA" id="ARBA00022679"/>
    </source>
</evidence>
<keyword evidence="7 17" id="KW-0812">Transmembrane</keyword>
<evidence type="ECO:0000256" key="13">
    <source>
        <dbReference type="ARBA" id="ARBA00022989"/>
    </source>
</evidence>
<dbReference type="GO" id="GO:0016567">
    <property type="term" value="P:protein ubiquitination"/>
    <property type="evidence" value="ECO:0007669"/>
    <property type="project" value="UniProtKB-UniPathway"/>
</dbReference>
<protein>
    <recommendedName>
        <fullName evidence="5">RING-type E3 ubiquitin transferase</fullName>
        <ecNumber evidence="5">2.3.2.27</ecNumber>
    </recommendedName>
</protein>
<dbReference type="InterPro" id="IPR024766">
    <property type="entry name" value="Znf_RING_H2"/>
</dbReference>
<name>A0A1A6A8Q9_9TREE</name>
<evidence type="ECO:0000256" key="3">
    <source>
        <dbReference type="ARBA" id="ARBA00004906"/>
    </source>
</evidence>
<feature type="compositionally biased region" description="Polar residues" evidence="16">
    <location>
        <begin position="759"/>
        <end position="769"/>
    </location>
</feature>
<dbReference type="AlphaFoldDB" id="A0A1A6A8Q9"/>
<dbReference type="InterPro" id="IPR057992">
    <property type="entry name" value="TPR_SYVN1_N"/>
</dbReference>
<sequence length="810" mass="88619">MAGINRLAIYGTTSILLTTGVVYSALNTRPNFYAAAVALGRSSGALMIRSDQGSLTVYDGLISLTVLVLVQVLANFALFNTICLGIAFKKIFFGQLRAIEYEHLFERLWIFLTESLLALTIFRDDFSAPFAFMYGVLLFLKCFHWITADRVDYMDQIPPPGPPRLYHIRITAIITLLAILDFALVSYSLEKILTEGVSAMVLFASEFTILNASILGTAARYTVGLIDLRRARGRADAPPWEEKSMWLFYVDLVVDFMKLLTYLSFFLVILLHYGLPLHILRDVYMTLRSFIARCGDLVRYRRATRDMDALYPDATEEEMERGGGDKTCIICREEMIPRSVAAAQGGTGTGDAGGPNETPKRLACGHIFHFHCLRSWLERQQSCPTCRRDVLRTPAPAPGRAAAQRNAAAAAGNPPPAQPGAIPQPPNQNQNQQEANPNPIQQAYNEYFQLPRMGWDNPVPTPTTAAVGGAQAATSQAQAGPSRVESVEERLQRGIWGGPIIPGRFFPAPLGEAPRSHQHQHQQQQQQQQQAIRHLNQPPSIRINPNTSTPHVTTQPESRDTGQGQASNSENRRESHLSVPVTPQMSGSVTPFSSNPPIVFSPTGTARTIKPDSGEVEQSDAQNEGGGDQDQGDENVDEREVRSKVAEAALKRFGIPASSSSSALSTGKGKGKEVISDNGDHGLSGNDSVNLDDWETLPAELPRLTHSSSDLLIHPRGFGLRSASESGDELGERLKVLREVDETIWGLIGELTRLQSTWHAQTSTATATAPNHPPDRASSPDLKAGAGDKGIPRPTIQIPDEEEEDEDGHT</sequence>
<evidence type="ECO:0000256" key="17">
    <source>
        <dbReference type="SAM" id="Phobius"/>
    </source>
</evidence>